<dbReference type="SUPFAM" id="SSF47954">
    <property type="entry name" value="Cyclin-like"/>
    <property type="match status" value="1"/>
</dbReference>
<dbReference type="AlphaFoldDB" id="A0A7S1M9G0"/>
<feature type="compositionally biased region" description="Basic and acidic residues" evidence="1">
    <location>
        <begin position="243"/>
        <end position="252"/>
    </location>
</feature>
<dbReference type="GO" id="GO:0016538">
    <property type="term" value="F:cyclin-dependent protein serine/threonine kinase regulator activity"/>
    <property type="evidence" value="ECO:0007669"/>
    <property type="project" value="TreeGrafter"/>
</dbReference>
<dbReference type="InterPro" id="IPR013922">
    <property type="entry name" value="Cyclin_PHO80-like"/>
</dbReference>
<sequence length="252" mass="27027">MLSKPCTPQHPWSDPIPCPPRVSPVVVDLRFAANFVETTCLRGAALIASGDAAPPASYPAVTDAASIPGLREPITYFHSLALPPLSLEAMVAFLLRRVEHLQPVTCLAALVLMRRHAARTQYPTTQYMMHRLLLACVVVAQKLLQDSFPRNARIAACMGMSATEVNRLEATLLRDLDFAAMTTASDIRDLMGAAADWDRNRCCSATATWTKTGTINDSTSTVPPAPASSQGDSDFGDASTTASRDDSAEGSH</sequence>
<protein>
    <recommendedName>
        <fullName evidence="3">Cyclin N-terminal domain-containing protein</fullName>
    </recommendedName>
</protein>
<name>A0A7S1M9G0_NEODS</name>
<dbReference type="Gene3D" id="1.10.472.10">
    <property type="entry name" value="Cyclin-like"/>
    <property type="match status" value="1"/>
</dbReference>
<dbReference type="InterPro" id="IPR036915">
    <property type="entry name" value="Cyclin-like_sf"/>
</dbReference>
<proteinExistence type="predicted"/>
<dbReference type="PANTHER" id="PTHR15615:SF108">
    <property type="entry name" value="PROTEIN CNPPD1"/>
    <property type="match status" value="1"/>
</dbReference>
<evidence type="ECO:0008006" key="3">
    <source>
        <dbReference type="Google" id="ProtNLM"/>
    </source>
</evidence>
<organism evidence="2">
    <name type="scientific">Neobodo designis</name>
    <name type="common">Flagellated protozoan</name>
    <name type="synonym">Bodo designis</name>
    <dbReference type="NCBI Taxonomy" id="312471"/>
    <lineage>
        <taxon>Eukaryota</taxon>
        <taxon>Discoba</taxon>
        <taxon>Euglenozoa</taxon>
        <taxon>Kinetoplastea</taxon>
        <taxon>Metakinetoplastina</taxon>
        <taxon>Neobodonida</taxon>
        <taxon>Neobodo</taxon>
    </lineage>
</organism>
<dbReference type="PANTHER" id="PTHR15615">
    <property type="match status" value="1"/>
</dbReference>
<dbReference type="GO" id="GO:0005634">
    <property type="term" value="C:nucleus"/>
    <property type="evidence" value="ECO:0007669"/>
    <property type="project" value="TreeGrafter"/>
</dbReference>
<dbReference type="Pfam" id="PF08613">
    <property type="entry name" value="Cyclin"/>
    <property type="match status" value="1"/>
</dbReference>
<evidence type="ECO:0000313" key="2">
    <source>
        <dbReference type="EMBL" id="CAD9125475.1"/>
    </source>
</evidence>
<accession>A0A7S1M9G0</accession>
<reference evidence="2" key="1">
    <citation type="submission" date="2021-01" db="EMBL/GenBank/DDBJ databases">
        <authorList>
            <person name="Corre E."/>
            <person name="Pelletier E."/>
            <person name="Niang G."/>
            <person name="Scheremetjew M."/>
            <person name="Finn R."/>
            <person name="Kale V."/>
            <person name="Holt S."/>
            <person name="Cochrane G."/>
            <person name="Meng A."/>
            <person name="Brown T."/>
            <person name="Cohen L."/>
        </authorList>
    </citation>
    <scope>NUCLEOTIDE SEQUENCE</scope>
    <source>
        <strain evidence="2">CCAP 1951/1</strain>
    </source>
</reference>
<gene>
    <name evidence="2" type="ORF">NDES1114_LOCUS19623</name>
</gene>
<evidence type="ECO:0000256" key="1">
    <source>
        <dbReference type="SAM" id="MobiDB-lite"/>
    </source>
</evidence>
<feature type="region of interest" description="Disordered" evidence="1">
    <location>
        <begin position="213"/>
        <end position="252"/>
    </location>
</feature>
<dbReference type="GO" id="GO:0000307">
    <property type="term" value="C:cyclin-dependent protein kinase holoenzyme complex"/>
    <property type="evidence" value="ECO:0007669"/>
    <property type="project" value="TreeGrafter"/>
</dbReference>
<dbReference type="GO" id="GO:0019901">
    <property type="term" value="F:protein kinase binding"/>
    <property type="evidence" value="ECO:0007669"/>
    <property type="project" value="InterPro"/>
</dbReference>
<dbReference type="EMBL" id="HBGF01029559">
    <property type="protein sequence ID" value="CAD9125475.1"/>
    <property type="molecule type" value="Transcribed_RNA"/>
</dbReference>